<feature type="transmembrane region" description="Helical" evidence="1">
    <location>
        <begin position="79"/>
        <end position="101"/>
    </location>
</feature>
<accession>A0A397G5D6</accession>
<name>A0A397G5D6_9GLOM</name>
<reference evidence="2 3" key="1">
    <citation type="submission" date="2018-08" db="EMBL/GenBank/DDBJ databases">
        <title>Genome and evolution of the arbuscular mycorrhizal fungus Diversispora epigaea (formerly Glomus versiforme) and its bacterial endosymbionts.</title>
        <authorList>
            <person name="Sun X."/>
            <person name="Fei Z."/>
            <person name="Harrison M."/>
        </authorList>
    </citation>
    <scope>NUCLEOTIDE SEQUENCE [LARGE SCALE GENOMIC DNA]</scope>
    <source>
        <strain evidence="2 3">IT104</strain>
    </source>
</reference>
<protein>
    <submittedName>
        <fullName evidence="2">Uncharacterized protein</fullName>
    </submittedName>
</protein>
<proteinExistence type="predicted"/>
<dbReference type="EMBL" id="PQFF01000565">
    <property type="protein sequence ID" value="RHZ44788.1"/>
    <property type="molecule type" value="Genomic_DNA"/>
</dbReference>
<evidence type="ECO:0000313" key="2">
    <source>
        <dbReference type="EMBL" id="RHZ44788.1"/>
    </source>
</evidence>
<keyword evidence="1" id="KW-0812">Transmembrane</keyword>
<keyword evidence="1" id="KW-1133">Transmembrane helix</keyword>
<organism evidence="2 3">
    <name type="scientific">Diversispora epigaea</name>
    <dbReference type="NCBI Taxonomy" id="1348612"/>
    <lineage>
        <taxon>Eukaryota</taxon>
        <taxon>Fungi</taxon>
        <taxon>Fungi incertae sedis</taxon>
        <taxon>Mucoromycota</taxon>
        <taxon>Glomeromycotina</taxon>
        <taxon>Glomeromycetes</taxon>
        <taxon>Diversisporales</taxon>
        <taxon>Diversisporaceae</taxon>
        <taxon>Diversispora</taxon>
    </lineage>
</organism>
<keyword evidence="3" id="KW-1185">Reference proteome</keyword>
<dbReference type="Proteomes" id="UP000266861">
    <property type="component" value="Unassembled WGS sequence"/>
</dbReference>
<comment type="caution">
    <text evidence="2">The sequence shown here is derived from an EMBL/GenBank/DDBJ whole genome shotgun (WGS) entry which is preliminary data.</text>
</comment>
<gene>
    <name evidence="2" type="ORF">Glove_709g36</name>
</gene>
<evidence type="ECO:0000256" key="1">
    <source>
        <dbReference type="SAM" id="Phobius"/>
    </source>
</evidence>
<evidence type="ECO:0000313" key="3">
    <source>
        <dbReference type="Proteomes" id="UP000266861"/>
    </source>
</evidence>
<keyword evidence="1" id="KW-0472">Membrane</keyword>
<sequence length="104" mass="11519">MSPAHLALAVTTGKKILVVQNRKYFGTREGNTSQRQVSRATKIPCSKLALAASQHKDPINLFKKIVKLGSRTDMQLASLYYKISISLFILALISHCINTVFSRA</sequence>
<dbReference type="AlphaFoldDB" id="A0A397G5D6"/>